<dbReference type="Gene3D" id="3.30.40.10">
    <property type="entry name" value="Zinc/RING finger domain, C3HC4 (zinc finger)"/>
    <property type="match status" value="1"/>
</dbReference>
<dbReference type="InterPro" id="IPR025754">
    <property type="entry name" value="TRC8_N_dom"/>
</dbReference>
<dbReference type="AlphaFoldDB" id="A0AAD9KNG5"/>
<dbReference type="CDD" id="cd16476">
    <property type="entry name" value="RING-H2_RNF139-like"/>
    <property type="match status" value="1"/>
</dbReference>
<reference evidence="13" key="1">
    <citation type="journal article" date="2023" name="Mol. Biol. Evol.">
        <title>Third-Generation Sequencing Reveals the Adaptive Role of the Epigenome in Three Deep-Sea Polychaetes.</title>
        <authorList>
            <person name="Perez M."/>
            <person name="Aroh O."/>
            <person name="Sun Y."/>
            <person name="Lan Y."/>
            <person name="Juniper S.K."/>
            <person name="Young C.R."/>
            <person name="Angers B."/>
            <person name="Qian P.Y."/>
        </authorList>
    </citation>
    <scope>NUCLEOTIDE SEQUENCE</scope>
    <source>
        <strain evidence="13">R07B-5</strain>
    </source>
</reference>
<feature type="domain" description="RING-type" evidence="12">
    <location>
        <begin position="563"/>
        <end position="601"/>
    </location>
</feature>
<keyword evidence="3" id="KW-0479">Metal-binding</keyword>
<evidence type="ECO:0000259" key="12">
    <source>
        <dbReference type="PROSITE" id="PS50089"/>
    </source>
</evidence>
<dbReference type="SUPFAM" id="SSF57850">
    <property type="entry name" value="RING/U-box"/>
    <property type="match status" value="1"/>
</dbReference>
<dbReference type="PANTHER" id="PTHR22763:SF163">
    <property type="entry name" value="E3 UBIQUITIN-PROTEIN LIGASE RNF139"/>
    <property type="match status" value="1"/>
</dbReference>
<dbReference type="InterPro" id="IPR050731">
    <property type="entry name" value="HRD1_E3_ubiq-ligases"/>
</dbReference>
<dbReference type="Pfam" id="PF13705">
    <property type="entry name" value="TRC8_N"/>
    <property type="match status" value="1"/>
</dbReference>
<evidence type="ECO:0000256" key="4">
    <source>
        <dbReference type="ARBA" id="ARBA00022771"/>
    </source>
</evidence>
<keyword evidence="7 10" id="KW-0472">Membrane</keyword>
<dbReference type="EMBL" id="JAODUO010000843">
    <property type="protein sequence ID" value="KAK2173910.1"/>
    <property type="molecule type" value="Genomic_DNA"/>
</dbReference>
<dbReference type="SMART" id="SM00184">
    <property type="entry name" value="RING"/>
    <property type="match status" value="1"/>
</dbReference>
<evidence type="ECO:0000256" key="1">
    <source>
        <dbReference type="ARBA" id="ARBA00004141"/>
    </source>
</evidence>
<dbReference type="InterPro" id="IPR001841">
    <property type="entry name" value="Znf_RING"/>
</dbReference>
<keyword evidence="2 10" id="KW-0812">Transmembrane</keyword>
<comment type="subcellular location">
    <subcellularLocation>
        <location evidence="1">Membrane</location>
        <topology evidence="1">Multi-pass membrane protein</topology>
    </subcellularLocation>
</comment>
<organism evidence="13 14">
    <name type="scientific">Ridgeia piscesae</name>
    <name type="common">Tubeworm</name>
    <dbReference type="NCBI Taxonomy" id="27915"/>
    <lineage>
        <taxon>Eukaryota</taxon>
        <taxon>Metazoa</taxon>
        <taxon>Spiralia</taxon>
        <taxon>Lophotrochozoa</taxon>
        <taxon>Annelida</taxon>
        <taxon>Polychaeta</taxon>
        <taxon>Sedentaria</taxon>
        <taxon>Canalipalpata</taxon>
        <taxon>Sabellida</taxon>
        <taxon>Siboglinidae</taxon>
        <taxon>Ridgeia</taxon>
    </lineage>
</organism>
<feature type="transmembrane region" description="Helical" evidence="10">
    <location>
        <begin position="156"/>
        <end position="181"/>
    </location>
</feature>
<evidence type="ECO:0000256" key="11">
    <source>
        <dbReference type="SAM" id="SignalP"/>
    </source>
</evidence>
<feature type="transmembrane region" description="Helical" evidence="10">
    <location>
        <begin position="88"/>
        <end position="109"/>
    </location>
</feature>
<feature type="transmembrane region" description="Helical" evidence="10">
    <location>
        <begin position="368"/>
        <end position="394"/>
    </location>
</feature>
<keyword evidence="4 8" id="KW-0863">Zinc-finger</keyword>
<feature type="transmembrane region" description="Helical" evidence="10">
    <location>
        <begin position="121"/>
        <end position="144"/>
    </location>
</feature>
<evidence type="ECO:0000256" key="5">
    <source>
        <dbReference type="ARBA" id="ARBA00022833"/>
    </source>
</evidence>
<accession>A0AAD9KNG5</accession>
<evidence type="ECO:0000256" key="2">
    <source>
        <dbReference type="ARBA" id="ARBA00022692"/>
    </source>
</evidence>
<evidence type="ECO:0000256" key="7">
    <source>
        <dbReference type="ARBA" id="ARBA00023136"/>
    </source>
</evidence>
<evidence type="ECO:0000313" key="13">
    <source>
        <dbReference type="EMBL" id="KAK2173910.1"/>
    </source>
</evidence>
<protein>
    <recommendedName>
        <fullName evidence="12">RING-type domain-containing protein</fullName>
    </recommendedName>
</protein>
<keyword evidence="5" id="KW-0862">Zinc</keyword>
<keyword evidence="14" id="KW-1185">Reference proteome</keyword>
<gene>
    <name evidence="13" type="ORF">NP493_844g01050</name>
</gene>
<evidence type="ECO:0000256" key="10">
    <source>
        <dbReference type="SAM" id="Phobius"/>
    </source>
</evidence>
<dbReference type="GO" id="GO:0008270">
    <property type="term" value="F:zinc ion binding"/>
    <property type="evidence" value="ECO:0007669"/>
    <property type="project" value="UniProtKB-KW"/>
</dbReference>
<feature type="transmembrane region" description="Helical" evidence="10">
    <location>
        <begin position="58"/>
        <end position="81"/>
    </location>
</feature>
<feature type="signal peptide" evidence="11">
    <location>
        <begin position="1"/>
        <end position="23"/>
    </location>
</feature>
<dbReference type="GO" id="GO:0043161">
    <property type="term" value="P:proteasome-mediated ubiquitin-dependent protein catabolic process"/>
    <property type="evidence" value="ECO:0007669"/>
    <property type="project" value="TreeGrafter"/>
</dbReference>
<dbReference type="InterPro" id="IPR013083">
    <property type="entry name" value="Znf_RING/FYVE/PHD"/>
</dbReference>
<evidence type="ECO:0000256" key="8">
    <source>
        <dbReference type="PROSITE-ProRule" id="PRU00175"/>
    </source>
</evidence>
<evidence type="ECO:0000256" key="9">
    <source>
        <dbReference type="SAM" id="MobiDB-lite"/>
    </source>
</evidence>
<dbReference type="Proteomes" id="UP001209878">
    <property type="component" value="Unassembled WGS sequence"/>
</dbReference>
<sequence length="677" mass="77070">MSWRTTAIQVADVLLRVPPLVLLDSLLDGSLVYWPTQWTWPWVPLPLYLPYRILSEELAHLLSIALGTIVFLGSLLVFTLYTERLLKVYYYAICYAILDFSCFCNYIYIDRYGSIALSDTTWSDIIATCLIFVTQVALACFYNAMRVKVPRNPGGLYSFVASYQLVTILVMLQPVIFRFVMVPPQPLMAIVVMSAIVTMCELCGYAMWQMLENPSLLWQAQFTVQYQLQAFGVHTFVELHWARLHVPVVLHVFWTKRFCYQLIQLAVQKVTENMNTEVMAPLYFTIHNAVDSLKEAIVGGCDTTIALMGMTSVVSSLTDQLGVMVAMFIKSDDHEAGNMGTMSAILFFILALQTGLTRMASDQRLYRLYKNACLLVTAMLSFIHGMIYPLLLNLSASRNTSKSQHARVLTACFVLLILPSIFLYYLWSVHDLSTWLLAVSAFCVEIIIKVFISLLLYLLFMIDTYIDTVWERLDDYVYYVKSTGNTIEFLFGIFLFGNGMWIMLFEAGGTIRAVMMCIHAYFNIWMQAKEGWKVFIRRRTASHKINALPFATAEQLRRHNDVCAICYQALHTARVTRCKHFFHGMCLRKWLYVQERCPVCHTIVMPASDDDIKPDERTQQPRHVANDNPVANENNIGDGPHNVNVANENGVAKLTTGLPTTLVLLMITPSVMAKSKT</sequence>
<evidence type="ECO:0000256" key="6">
    <source>
        <dbReference type="ARBA" id="ARBA00022989"/>
    </source>
</evidence>
<feature type="region of interest" description="Disordered" evidence="9">
    <location>
        <begin position="610"/>
        <end position="641"/>
    </location>
</feature>
<feature type="transmembrane region" description="Helical" evidence="10">
    <location>
        <begin position="487"/>
        <end position="504"/>
    </location>
</feature>
<feature type="transmembrane region" description="Helical" evidence="10">
    <location>
        <begin position="406"/>
        <end position="427"/>
    </location>
</feature>
<keyword evidence="6 10" id="KW-1133">Transmembrane helix</keyword>
<feature type="transmembrane region" description="Helical" evidence="10">
    <location>
        <begin position="336"/>
        <end position="356"/>
    </location>
</feature>
<name>A0AAD9KNG5_RIDPI</name>
<feature type="transmembrane region" description="Helical" evidence="10">
    <location>
        <begin position="433"/>
        <end position="466"/>
    </location>
</feature>
<proteinExistence type="predicted"/>
<keyword evidence="11" id="KW-0732">Signal</keyword>
<feature type="transmembrane region" description="Helical" evidence="10">
    <location>
        <begin position="187"/>
        <end position="208"/>
    </location>
</feature>
<comment type="caution">
    <text evidence="13">The sequence shown here is derived from an EMBL/GenBank/DDBJ whole genome shotgun (WGS) entry which is preliminary data.</text>
</comment>
<evidence type="ECO:0000313" key="14">
    <source>
        <dbReference type="Proteomes" id="UP001209878"/>
    </source>
</evidence>
<dbReference type="GO" id="GO:0036503">
    <property type="term" value="P:ERAD pathway"/>
    <property type="evidence" value="ECO:0007669"/>
    <property type="project" value="TreeGrafter"/>
</dbReference>
<dbReference type="GO" id="GO:0036513">
    <property type="term" value="C:Derlin-1 retrotranslocation complex"/>
    <property type="evidence" value="ECO:0007669"/>
    <property type="project" value="TreeGrafter"/>
</dbReference>
<feature type="compositionally biased region" description="Basic and acidic residues" evidence="9">
    <location>
        <begin position="610"/>
        <end position="619"/>
    </location>
</feature>
<dbReference type="PANTHER" id="PTHR22763">
    <property type="entry name" value="RING ZINC FINGER PROTEIN"/>
    <property type="match status" value="1"/>
</dbReference>
<dbReference type="GO" id="GO:0061630">
    <property type="term" value="F:ubiquitin protein ligase activity"/>
    <property type="evidence" value="ECO:0007669"/>
    <property type="project" value="TreeGrafter"/>
</dbReference>
<feature type="chain" id="PRO_5042260307" description="RING-type domain-containing protein" evidence="11">
    <location>
        <begin position="24"/>
        <end position="677"/>
    </location>
</feature>
<dbReference type="PROSITE" id="PS50089">
    <property type="entry name" value="ZF_RING_2"/>
    <property type="match status" value="1"/>
</dbReference>
<dbReference type="Pfam" id="PF13923">
    <property type="entry name" value="zf-C3HC4_2"/>
    <property type="match status" value="1"/>
</dbReference>
<evidence type="ECO:0000256" key="3">
    <source>
        <dbReference type="ARBA" id="ARBA00022723"/>
    </source>
</evidence>